<feature type="binding site" evidence="7">
    <location>
        <position position="95"/>
    </location>
    <ligand>
        <name>Zn(2+)</name>
        <dbReference type="ChEBI" id="CHEBI:29105"/>
    </ligand>
</feature>
<feature type="binding site" evidence="7">
    <location>
        <position position="138"/>
    </location>
    <ligand>
        <name>Zn(2+)</name>
        <dbReference type="ChEBI" id="CHEBI:29105"/>
    </ligand>
</feature>
<dbReference type="Pfam" id="PF01475">
    <property type="entry name" value="FUR"/>
    <property type="match status" value="1"/>
</dbReference>
<keyword evidence="3 7" id="KW-0862">Zinc</keyword>
<feature type="binding site" evidence="7">
    <location>
        <position position="98"/>
    </location>
    <ligand>
        <name>Zn(2+)</name>
        <dbReference type="ChEBI" id="CHEBI:29105"/>
    </ligand>
</feature>
<comment type="similarity">
    <text evidence="1">Belongs to the Fur family.</text>
</comment>
<comment type="cofactor">
    <cofactor evidence="7">
        <name>Zn(2+)</name>
        <dbReference type="ChEBI" id="CHEBI:29105"/>
    </cofactor>
    <text evidence="7">Binds 1 zinc ion per subunit.</text>
</comment>
<name>A0A346Y4F9_9ACTN</name>
<keyword evidence="5" id="KW-0238">DNA-binding</keyword>
<gene>
    <name evidence="8" type="ORF">DVS28_a4695</name>
</gene>
<accession>A0A346Y4F9</accession>
<sequence length="143" mass="15406">MTGQDVEAVLRAGGHRITRPRTAVWAALVDADDHLTAEEVAARVEQQDAGVNLASVYRTLTLFEELELVRQSRLGDDPAGRWEITHPDDDFHLVCTVCGAVDHHVGSLVQTVRDHLEGGHGFAVDEVDLTVRGRCAACAGATA</sequence>
<dbReference type="GO" id="GO:1900376">
    <property type="term" value="P:regulation of secondary metabolite biosynthetic process"/>
    <property type="evidence" value="ECO:0007669"/>
    <property type="project" value="TreeGrafter"/>
</dbReference>
<dbReference type="RefSeq" id="WP_114593552.1">
    <property type="nucleotide sequence ID" value="NZ_CP031165.1"/>
</dbReference>
<dbReference type="GO" id="GO:0003700">
    <property type="term" value="F:DNA-binding transcription factor activity"/>
    <property type="evidence" value="ECO:0007669"/>
    <property type="project" value="InterPro"/>
</dbReference>
<dbReference type="GO" id="GO:0008270">
    <property type="term" value="F:zinc ion binding"/>
    <property type="evidence" value="ECO:0007669"/>
    <property type="project" value="TreeGrafter"/>
</dbReference>
<proteinExistence type="inferred from homology"/>
<evidence type="ECO:0000256" key="1">
    <source>
        <dbReference type="ARBA" id="ARBA00007957"/>
    </source>
</evidence>
<evidence type="ECO:0000256" key="4">
    <source>
        <dbReference type="ARBA" id="ARBA00023015"/>
    </source>
</evidence>
<dbReference type="CDD" id="cd07153">
    <property type="entry name" value="Fur_like"/>
    <property type="match status" value="1"/>
</dbReference>
<dbReference type="InterPro" id="IPR002481">
    <property type="entry name" value="FUR"/>
</dbReference>
<keyword evidence="9" id="KW-1185">Reference proteome</keyword>
<keyword evidence="4" id="KW-0805">Transcription regulation</keyword>
<dbReference type="EMBL" id="CP031165">
    <property type="protein sequence ID" value="AXV09356.1"/>
    <property type="molecule type" value="Genomic_DNA"/>
</dbReference>
<evidence type="ECO:0000256" key="3">
    <source>
        <dbReference type="ARBA" id="ARBA00022833"/>
    </source>
</evidence>
<dbReference type="KEGG" id="euz:DVS28_a4695"/>
<dbReference type="GO" id="GO:0045892">
    <property type="term" value="P:negative regulation of DNA-templated transcription"/>
    <property type="evidence" value="ECO:0007669"/>
    <property type="project" value="TreeGrafter"/>
</dbReference>
<dbReference type="InterPro" id="IPR043135">
    <property type="entry name" value="Fur_C"/>
</dbReference>
<keyword evidence="7" id="KW-0479">Metal-binding</keyword>
<dbReference type="AlphaFoldDB" id="A0A346Y4F9"/>
<dbReference type="Gene3D" id="1.10.10.10">
    <property type="entry name" value="Winged helix-like DNA-binding domain superfamily/Winged helix DNA-binding domain"/>
    <property type="match status" value="1"/>
</dbReference>
<dbReference type="GO" id="GO:0000976">
    <property type="term" value="F:transcription cis-regulatory region binding"/>
    <property type="evidence" value="ECO:0007669"/>
    <property type="project" value="TreeGrafter"/>
</dbReference>
<evidence type="ECO:0000256" key="2">
    <source>
        <dbReference type="ARBA" id="ARBA00022491"/>
    </source>
</evidence>
<dbReference type="Gene3D" id="3.30.1490.190">
    <property type="match status" value="1"/>
</dbReference>
<evidence type="ECO:0000256" key="5">
    <source>
        <dbReference type="ARBA" id="ARBA00023125"/>
    </source>
</evidence>
<dbReference type="Proteomes" id="UP000264006">
    <property type="component" value="Chromosome"/>
</dbReference>
<dbReference type="OrthoDB" id="8659436at2"/>
<evidence type="ECO:0000313" key="8">
    <source>
        <dbReference type="EMBL" id="AXV09356.1"/>
    </source>
</evidence>
<evidence type="ECO:0000256" key="6">
    <source>
        <dbReference type="ARBA" id="ARBA00023163"/>
    </source>
</evidence>
<reference evidence="8 9" key="1">
    <citation type="submission" date="2018-09" db="EMBL/GenBank/DDBJ databases">
        <title>Complete genome sequence of Euzebya sp. DY32-46 isolated from seawater of Pacific Ocean.</title>
        <authorList>
            <person name="Xu L."/>
            <person name="Wu Y.-H."/>
            <person name="Xu X.-W."/>
        </authorList>
    </citation>
    <scope>NUCLEOTIDE SEQUENCE [LARGE SCALE GENOMIC DNA]</scope>
    <source>
        <strain evidence="8 9">DY32-46</strain>
    </source>
</reference>
<organism evidence="8 9">
    <name type="scientific">Euzebya pacifica</name>
    <dbReference type="NCBI Taxonomy" id="1608957"/>
    <lineage>
        <taxon>Bacteria</taxon>
        <taxon>Bacillati</taxon>
        <taxon>Actinomycetota</taxon>
        <taxon>Nitriliruptoria</taxon>
        <taxon>Euzebyales</taxon>
    </lineage>
</organism>
<protein>
    <submittedName>
        <fullName evidence="8">Transcriptional regulator, FUR family</fullName>
    </submittedName>
</protein>
<dbReference type="PANTHER" id="PTHR33202">
    <property type="entry name" value="ZINC UPTAKE REGULATION PROTEIN"/>
    <property type="match status" value="1"/>
</dbReference>
<dbReference type="PANTHER" id="PTHR33202:SF7">
    <property type="entry name" value="FERRIC UPTAKE REGULATION PROTEIN"/>
    <property type="match status" value="1"/>
</dbReference>
<keyword evidence="6" id="KW-0804">Transcription</keyword>
<dbReference type="SUPFAM" id="SSF46785">
    <property type="entry name" value="Winged helix' DNA-binding domain"/>
    <property type="match status" value="1"/>
</dbReference>
<keyword evidence="2" id="KW-0678">Repressor</keyword>
<evidence type="ECO:0000256" key="7">
    <source>
        <dbReference type="PIRSR" id="PIRSR602481-1"/>
    </source>
</evidence>
<dbReference type="InterPro" id="IPR036388">
    <property type="entry name" value="WH-like_DNA-bd_sf"/>
</dbReference>
<evidence type="ECO:0000313" key="9">
    <source>
        <dbReference type="Proteomes" id="UP000264006"/>
    </source>
</evidence>
<dbReference type="InterPro" id="IPR036390">
    <property type="entry name" value="WH_DNA-bd_sf"/>
</dbReference>
<feature type="binding site" evidence="7">
    <location>
        <position position="135"/>
    </location>
    <ligand>
        <name>Zn(2+)</name>
        <dbReference type="ChEBI" id="CHEBI:29105"/>
    </ligand>
</feature>